<dbReference type="Pfam" id="PF00069">
    <property type="entry name" value="Pkinase"/>
    <property type="match status" value="1"/>
</dbReference>
<comment type="caution">
    <text evidence="13">The sequence shown here is derived from an EMBL/GenBank/DDBJ whole genome shotgun (WGS) entry which is preliminary data.</text>
</comment>
<dbReference type="PROSITE" id="PS50011">
    <property type="entry name" value="PROTEIN_KINASE_DOM"/>
    <property type="match status" value="1"/>
</dbReference>
<dbReference type="InterPro" id="IPR017441">
    <property type="entry name" value="Protein_kinase_ATP_BS"/>
</dbReference>
<feature type="compositionally biased region" description="Pro residues" evidence="11">
    <location>
        <begin position="452"/>
        <end position="461"/>
    </location>
</feature>
<feature type="compositionally biased region" description="Low complexity" evidence="11">
    <location>
        <begin position="351"/>
        <end position="361"/>
    </location>
</feature>
<organism evidence="13 14">
    <name type="scientific">Porites lobata</name>
    <dbReference type="NCBI Taxonomy" id="104759"/>
    <lineage>
        <taxon>Eukaryota</taxon>
        <taxon>Metazoa</taxon>
        <taxon>Cnidaria</taxon>
        <taxon>Anthozoa</taxon>
        <taxon>Hexacorallia</taxon>
        <taxon>Scleractinia</taxon>
        <taxon>Fungiina</taxon>
        <taxon>Poritidae</taxon>
        <taxon>Porites</taxon>
    </lineage>
</organism>
<feature type="region of interest" description="Disordered" evidence="11">
    <location>
        <begin position="278"/>
        <end position="312"/>
    </location>
</feature>
<dbReference type="SUPFAM" id="SSF56112">
    <property type="entry name" value="Protein kinase-like (PK-like)"/>
    <property type="match status" value="1"/>
</dbReference>
<evidence type="ECO:0000256" key="8">
    <source>
        <dbReference type="ARBA" id="ARBA00047899"/>
    </source>
</evidence>
<evidence type="ECO:0000313" key="14">
    <source>
        <dbReference type="Proteomes" id="UP001159405"/>
    </source>
</evidence>
<evidence type="ECO:0000256" key="6">
    <source>
        <dbReference type="ARBA" id="ARBA00022777"/>
    </source>
</evidence>
<evidence type="ECO:0000256" key="3">
    <source>
        <dbReference type="ARBA" id="ARBA00022527"/>
    </source>
</evidence>
<feature type="region of interest" description="Disordered" evidence="11">
    <location>
        <begin position="328"/>
        <end position="642"/>
    </location>
</feature>
<evidence type="ECO:0000259" key="12">
    <source>
        <dbReference type="PROSITE" id="PS50011"/>
    </source>
</evidence>
<feature type="domain" description="Protein kinase" evidence="12">
    <location>
        <begin position="6"/>
        <end position="263"/>
    </location>
</feature>
<keyword evidence="3" id="KW-0723">Serine/threonine-protein kinase</keyword>
<evidence type="ECO:0000256" key="5">
    <source>
        <dbReference type="ARBA" id="ARBA00022741"/>
    </source>
</evidence>
<reference evidence="13 14" key="1">
    <citation type="submission" date="2022-05" db="EMBL/GenBank/DDBJ databases">
        <authorList>
            <consortium name="Genoscope - CEA"/>
            <person name="William W."/>
        </authorList>
    </citation>
    <scope>NUCLEOTIDE SEQUENCE [LARGE SCALE GENOMIC DNA]</scope>
</reference>
<dbReference type="PROSITE" id="PS00107">
    <property type="entry name" value="PROTEIN_KINASE_ATP"/>
    <property type="match status" value="1"/>
</dbReference>
<evidence type="ECO:0000313" key="13">
    <source>
        <dbReference type="EMBL" id="CAH3127186.1"/>
    </source>
</evidence>
<comment type="similarity">
    <text evidence="1">Belongs to the protein kinase superfamily. NEK Ser/Thr protein kinase family. NIMA subfamily.</text>
</comment>
<protein>
    <recommendedName>
        <fullName evidence="2">non-specific serine/threonine protein kinase</fullName>
        <ecNumber evidence="2">2.7.11.1</ecNumber>
    </recommendedName>
</protein>
<evidence type="ECO:0000256" key="2">
    <source>
        <dbReference type="ARBA" id="ARBA00012513"/>
    </source>
</evidence>
<evidence type="ECO:0000256" key="9">
    <source>
        <dbReference type="ARBA" id="ARBA00048679"/>
    </source>
</evidence>
<accession>A0ABN8P041</accession>
<sequence>MPFDHYTIGKVIGKGSYGEVYLVKHRKDKKQYVMKKVDLSKASVRERKAAEQEAKLLSQLRHPNIVSYRESFQDDSGFLFIVMNFCEGGDLYSKLKQQAKLGKALEETQIVEWFVQIAMALQYMHERHVLHRDLKTQNIFLTKSNIIKVGDLGIARVLETSSDMATTLIGTPYYMSPELFSNKPYNHKSDVWALGCCLYEMCTLRHAFNAKDMSSLVYKILKGKTPPLPSNYSSDLCLIVQSMLELEPEKRPSAQRLLRHGYIKKQIALFLEGTKNRVQKSKGGSKEERTPSVKSGVSKSQSSKSDSGYSGSGLNVSVATASAIECVIDEEKPPQNSPKPSSRNEPERSSVESVSSSSGSWEGKGRTEIHVKKSEDLKQREVIKKQMAERKKSAREKLSNKNAAKQKVVDEDNSVRRSAENGEKGPVKEEKKPLPSVSKSRTPRTESQQPQRPLPQPPKGGPPGGDLPASRSPRVRRRYKVQTSASRSHYAEEEEEEEEDDKSTGDSDISQKSVSESTPSSGLSARERRRLKQKQKGDKSAVLTPPSVAVLPSPNEVIAAKVRRSQEATPKQGSAMIEPRRQLAAEGFDVPDGARPIPRQESMSSIASSTPDSDSDSELEEISMEESAASAHRNPRRQSDVSSLISALDTTLKMSNVSVDRESPDVDNAAEKDEDNEPLDIPFGGSPTTSGRLRDRIDRLRRDCIRGIGEDMLIEAYNIIDTQPEDFIEQALVGLMGRANFERYGGPIWQLKFCESFKVP</sequence>
<feature type="compositionally biased region" description="Low complexity" evidence="11">
    <location>
        <begin position="602"/>
        <end position="612"/>
    </location>
</feature>
<dbReference type="PROSITE" id="PS00108">
    <property type="entry name" value="PROTEIN_KINASE_ST"/>
    <property type="match status" value="1"/>
</dbReference>
<dbReference type="EC" id="2.7.11.1" evidence="2"/>
<gene>
    <name evidence="13" type="ORF">PLOB_00032828</name>
</gene>
<feature type="compositionally biased region" description="Basic and acidic residues" evidence="11">
    <location>
        <begin position="407"/>
        <end position="433"/>
    </location>
</feature>
<dbReference type="Proteomes" id="UP001159405">
    <property type="component" value="Unassembled WGS sequence"/>
</dbReference>
<comment type="catalytic activity">
    <reaction evidence="8">
        <text>L-threonyl-[protein] + ATP = O-phospho-L-threonyl-[protein] + ADP + H(+)</text>
        <dbReference type="Rhea" id="RHEA:46608"/>
        <dbReference type="Rhea" id="RHEA-COMP:11060"/>
        <dbReference type="Rhea" id="RHEA-COMP:11605"/>
        <dbReference type="ChEBI" id="CHEBI:15378"/>
        <dbReference type="ChEBI" id="CHEBI:30013"/>
        <dbReference type="ChEBI" id="CHEBI:30616"/>
        <dbReference type="ChEBI" id="CHEBI:61977"/>
        <dbReference type="ChEBI" id="CHEBI:456216"/>
        <dbReference type="EC" id="2.7.11.1"/>
    </reaction>
</comment>
<evidence type="ECO:0000256" key="7">
    <source>
        <dbReference type="ARBA" id="ARBA00022840"/>
    </source>
</evidence>
<feature type="binding site" evidence="10">
    <location>
        <position position="35"/>
    </location>
    <ligand>
        <name>ATP</name>
        <dbReference type="ChEBI" id="CHEBI:30616"/>
    </ligand>
</feature>
<keyword evidence="5 10" id="KW-0547">Nucleotide-binding</keyword>
<dbReference type="InterPro" id="IPR011009">
    <property type="entry name" value="Kinase-like_dom_sf"/>
</dbReference>
<dbReference type="Gene3D" id="3.30.200.20">
    <property type="entry name" value="Phosphorylase Kinase, domain 1"/>
    <property type="match status" value="1"/>
</dbReference>
<keyword evidence="14" id="KW-1185">Reference proteome</keyword>
<proteinExistence type="inferred from homology"/>
<dbReference type="PANTHER" id="PTHR44899:SF7">
    <property type="entry name" value="NIMA-RELATED KINASE"/>
    <property type="match status" value="1"/>
</dbReference>
<dbReference type="PANTHER" id="PTHR44899">
    <property type="entry name" value="CAMK FAMILY PROTEIN KINASE"/>
    <property type="match status" value="1"/>
</dbReference>
<dbReference type="Gene3D" id="1.10.510.10">
    <property type="entry name" value="Transferase(Phosphotransferase) domain 1"/>
    <property type="match status" value="1"/>
</dbReference>
<keyword evidence="4" id="KW-0808">Transferase</keyword>
<dbReference type="InterPro" id="IPR051131">
    <property type="entry name" value="NEK_Ser/Thr_kinase_NIMA"/>
</dbReference>
<evidence type="ECO:0000256" key="11">
    <source>
        <dbReference type="SAM" id="MobiDB-lite"/>
    </source>
</evidence>
<evidence type="ECO:0000256" key="1">
    <source>
        <dbReference type="ARBA" id="ARBA00010886"/>
    </source>
</evidence>
<dbReference type="InterPro" id="IPR000719">
    <property type="entry name" value="Prot_kinase_dom"/>
</dbReference>
<dbReference type="EMBL" id="CALNXK010000043">
    <property type="protein sequence ID" value="CAH3127186.1"/>
    <property type="molecule type" value="Genomic_DNA"/>
</dbReference>
<feature type="compositionally biased region" description="Acidic residues" evidence="11">
    <location>
        <begin position="613"/>
        <end position="624"/>
    </location>
</feature>
<evidence type="ECO:0000256" key="10">
    <source>
        <dbReference type="PROSITE-ProRule" id="PRU10141"/>
    </source>
</evidence>
<name>A0ABN8P041_9CNID</name>
<feature type="compositionally biased region" description="Basic and acidic residues" evidence="11">
    <location>
        <begin position="363"/>
        <end position="399"/>
    </location>
</feature>
<feature type="compositionally biased region" description="Polar residues" evidence="11">
    <location>
        <begin position="506"/>
        <end position="523"/>
    </location>
</feature>
<keyword evidence="6" id="KW-0418">Kinase</keyword>
<comment type="catalytic activity">
    <reaction evidence="9">
        <text>L-seryl-[protein] + ATP = O-phospho-L-seryl-[protein] + ADP + H(+)</text>
        <dbReference type="Rhea" id="RHEA:17989"/>
        <dbReference type="Rhea" id="RHEA-COMP:9863"/>
        <dbReference type="Rhea" id="RHEA-COMP:11604"/>
        <dbReference type="ChEBI" id="CHEBI:15378"/>
        <dbReference type="ChEBI" id="CHEBI:29999"/>
        <dbReference type="ChEBI" id="CHEBI:30616"/>
        <dbReference type="ChEBI" id="CHEBI:83421"/>
        <dbReference type="ChEBI" id="CHEBI:456216"/>
        <dbReference type="EC" id="2.7.11.1"/>
    </reaction>
</comment>
<feature type="compositionally biased region" description="Acidic residues" evidence="11">
    <location>
        <begin position="492"/>
        <end position="501"/>
    </location>
</feature>
<dbReference type="InterPro" id="IPR008271">
    <property type="entry name" value="Ser/Thr_kinase_AS"/>
</dbReference>
<feature type="compositionally biased region" description="Low complexity" evidence="11">
    <location>
        <begin position="292"/>
        <end position="312"/>
    </location>
</feature>
<evidence type="ECO:0000256" key="4">
    <source>
        <dbReference type="ARBA" id="ARBA00022679"/>
    </source>
</evidence>
<keyword evidence="7 10" id="KW-0067">ATP-binding</keyword>
<dbReference type="SMART" id="SM00220">
    <property type="entry name" value="S_TKc"/>
    <property type="match status" value="1"/>
</dbReference>
<feature type="region of interest" description="Disordered" evidence="11">
    <location>
        <begin position="655"/>
        <end position="690"/>
    </location>
</feature>
<dbReference type="CDD" id="cd08223">
    <property type="entry name" value="STKc_Nek4"/>
    <property type="match status" value="1"/>
</dbReference>